<dbReference type="Pfam" id="PF11967">
    <property type="entry name" value="RecO_N"/>
    <property type="match status" value="1"/>
</dbReference>
<keyword evidence="1" id="KW-0227">DNA damage</keyword>
<dbReference type="GO" id="GO:0006310">
    <property type="term" value="P:DNA recombination"/>
    <property type="evidence" value="ECO:0007669"/>
    <property type="project" value="UniProtKB-KW"/>
</dbReference>
<organism evidence="5 6">
    <name type="scientific">Schleiferia thermophila</name>
    <dbReference type="NCBI Taxonomy" id="884107"/>
    <lineage>
        <taxon>Bacteria</taxon>
        <taxon>Pseudomonadati</taxon>
        <taxon>Bacteroidota</taxon>
        <taxon>Flavobacteriia</taxon>
        <taxon>Flavobacteriales</taxon>
        <taxon>Schleiferiaceae</taxon>
        <taxon>Schleiferia</taxon>
    </lineage>
</organism>
<dbReference type="EMBL" id="QPJS01000001">
    <property type="protein sequence ID" value="RCX04937.1"/>
    <property type="molecule type" value="Genomic_DNA"/>
</dbReference>
<comment type="caution">
    <text evidence="5">The sequence shown here is derived from an EMBL/GenBank/DDBJ whole genome shotgun (WGS) entry which is preliminary data.</text>
</comment>
<evidence type="ECO:0000256" key="1">
    <source>
        <dbReference type="ARBA" id="ARBA00022763"/>
    </source>
</evidence>
<dbReference type="Gene3D" id="2.40.50.140">
    <property type="entry name" value="Nucleic acid-binding proteins"/>
    <property type="match status" value="1"/>
</dbReference>
<accession>A0A369AA17</accession>
<proteinExistence type="predicted"/>
<feature type="domain" description="DNA replication/recombination mediator RecO N-terminal" evidence="4">
    <location>
        <begin position="5"/>
        <end position="77"/>
    </location>
</feature>
<evidence type="ECO:0000313" key="6">
    <source>
        <dbReference type="Proteomes" id="UP000253517"/>
    </source>
</evidence>
<dbReference type="InterPro" id="IPR022572">
    <property type="entry name" value="DNA_rep/recomb_RecO_N"/>
</dbReference>
<dbReference type="GO" id="GO:0043590">
    <property type="term" value="C:bacterial nucleoid"/>
    <property type="evidence" value="ECO:0007669"/>
    <property type="project" value="TreeGrafter"/>
</dbReference>
<keyword evidence="3" id="KW-0234">DNA repair</keyword>
<protein>
    <submittedName>
        <fullName evidence="5">DNA replication and repair protein RecO</fullName>
    </submittedName>
</protein>
<evidence type="ECO:0000259" key="4">
    <source>
        <dbReference type="Pfam" id="PF11967"/>
    </source>
</evidence>
<dbReference type="InterPro" id="IPR012340">
    <property type="entry name" value="NA-bd_OB-fold"/>
</dbReference>
<evidence type="ECO:0000313" key="5">
    <source>
        <dbReference type="EMBL" id="RCX04937.1"/>
    </source>
</evidence>
<dbReference type="PANTHER" id="PTHR33991:SF1">
    <property type="entry name" value="DNA REPAIR PROTEIN RECO"/>
    <property type="match status" value="1"/>
</dbReference>
<evidence type="ECO:0000256" key="2">
    <source>
        <dbReference type="ARBA" id="ARBA00023172"/>
    </source>
</evidence>
<evidence type="ECO:0000256" key="3">
    <source>
        <dbReference type="ARBA" id="ARBA00023204"/>
    </source>
</evidence>
<keyword evidence="2" id="KW-0233">DNA recombination</keyword>
<dbReference type="Proteomes" id="UP000253517">
    <property type="component" value="Unassembled WGS sequence"/>
</dbReference>
<dbReference type="InterPro" id="IPR003717">
    <property type="entry name" value="RecO"/>
</dbReference>
<sequence length="237" mass="26729">MLRSLNAIVLSSVPVGSGGVVIRTFTDLEGKLSFLVRGLHSKNAIFKPSYLQPLVVLKVSADIRANRQLHYIRDATIEPAPQSLFTNPSTRALSFFVAEVLQRSLHDFQPLKPLFEFTVTWIGQLDQYKGAQGYRVLWYLSELIKILGIAPRILPHHAWLDLAEGISTAVEPSHPYKSPPQITELLHTLFNQPDEQFITQSSGFKSELLDVLLLYLRLHIPGFGEPKSLNVLKYIFL</sequence>
<name>A0A369AA17_9FLAO</name>
<dbReference type="PANTHER" id="PTHR33991">
    <property type="entry name" value="DNA REPAIR PROTEIN RECO"/>
    <property type="match status" value="1"/>
</dbReference>
<dbReference type="GO" id="GO:0006302">
    <property type="term" value="P:double-strand break repair"/>
    <property type="evidence" value="ECO:0007669"/>
    <property type="project" value="TreeGrafter"/>
</dbReference>
<dbReference type="RefSeq" id="WP_037357774.1">
    <property type="nucleotide sequence ID" value="NZ_BHZF01000001.1"/>
</dbReference>
<gene>
    <name evidence="5" type="ORF">DES35_101216</name>
</gene>
<dbReference type="AlphaFoldDB" id="A0A369AA17"/>
<keyword evidence="6" id="KW-1185">Reference proteome</keyword>
<reference evidence="5 6" key="1">
    <citation type="submission" date="2018-07" db="EMBL/GenBank/DDBJ databases">
        <title>Genomic Encyclopedia of Type Strains, Phase IV (KMG-IV): sequencing the most valuable type-strain genomes for metagenomic binning, comparative biology and taxonomic classification.</title>
        <authorList>
            <person name="Goeker M."/>
        </authorList>
    </citation>
    <scope>NUCLEOTIDE SEQUENCE [LARGE SCALE GENOMIC DNA]</scope>
    <source>
        <strain evidence="5 6">DSM 21410</strain>
    </source>
</reference>